<dbReference type="InterPro" id="IPR029058">
    <property type="entry name" value="AB_hydrolase_fold"/>
</dbReference>
<dbReference type="Gene3D" id="3.40.50.1820">
    <property type="entry name" value="alpha/beta hydrolase"/>
    <property type="match status" value="1"/>
</dbReference>
<proteinExistence type="predicted"/>
<dbReference type="RefSeq" id="WP_306213363.1">
    <property type="nucleotide sequence ID" value="NZ_CP132354.1"/>
</dbReference>
<gene>
    <name evidence="3" type="ORF">Q3V30_21900</name>
</gene>
<feature type="domain" description="AB hydrolase-1" evidence="2">
    <location>
        <begin position="72"/>
        <end position="170"/>
    </location>
</feature>
<dbReference type="SUPFAM" id="SSF53474">
    <property type="entry name" value="alpha/beta-Hydrolases"/>
    <property type="match status" value="1"/>
</dbReference>
<evidence type="ECO:0000313" key="4">
    <source>
        <dbReference type="Proteomes" id="UP001228139"/>
    </source>
</evidence>
<accession>A0AA50DNE6</accession>
<dbReference type="GO" id="GO:0004806">
    <property type="term" value="F:triacylglycerol lipase activity"/>
    <property type="evidence" value="ECO:0007669"/>
    <property type="project" value="TreeGrafter"/>
</dbReference>
<feature type="signal peptide" evidence="1">
    <location>
        <begin position="1"/>
        <end position="20"/>
    </location>
</feature>
<protein>
    <submittedName>
        <fullName evidence="3">Alpha/beta hydrolase</fullName>
    </submittedName>
</protein>
<dbReference type="Proteomes" id="UP001228139">
    <property type="component" value="Plasmid unnamed1"/>
</dbReference>
<sequence>MNKTFTTLIALCMSSISVQAAEMQPNEPLHWFGQQSNSYQSPTPYGNNTKAGHYVQSGDAKLYYEVYGSGEPVVLLHGGVVGSMAEMGQFADKLKSDHLVILVNTRGHGKSDIGTVLPGYKQKAKDLHEVLSALRISKTDIIGFSDGAYTGYQFAADYPLQINKLVAIGAGEWKMGFVQGGRKDRSEPLQSIIDLDPRYWAEQADIRPKPDKMKEWFKQANQEYDQTTIGKSLFAEIHAPVLVMAGEKDVNAPLDTVIAAYKMLPNARLAIIPDAPHPAFAVNFDAVWACIKPFLYSK</sequence>
<dbReference type="AlphaFoldDB" id="A0AA50DNE6"/>
<reference evidence="3 4" key="1">
    <citation type="submission" date="2023-07" db="EMBL/GenBank/DDBJ databases">
        <title>Pathogenic bacteria of pear tree diseases.</title>
        <authorList>
            <person name="Zhang Z."/>
            <person name="He L."/>
            <person name="Huang R."/>
        </authorList>
    </citation>
    <scope>NUCLEOTIDE SEQUENCE [LARGE SCALE GENOMIC DNA]</scope>
    <source>
        <strain evidence="3 4">DE2</strain>
        <plasmid evidence="3 4">unnamed1</plasmid>
    </source>
</reference>
<keyword evidence="3" id="KW-0378">Hydrolase</keyword>
<keyword evidence="1" id="KW-0732">Signal</keyword>
<evidence type="ECO:0000256" key="1">
    <source>
        <dbReference type="SAM" id="SignalP"/>
    </source>
</evidence>
<dbReference type="GO" id="GO:0046503">
    <property type="term" value="P:glycerolipid catabolic process"/>
    <property type="evidence" value="ECO:0007669"/>
    <property type="project" value="TreeGrafter"/>
</dbReference>
<evidence type="ECO:0000259" key="2">
    <source>
        <dbReference type="Pfam" id="PF00561"/>
    </source>
</evidence>
<keyword evidence="4" id="KW-1185">Reference proteome</keyword>
<organism evidence="3 4">
    <name type="scientific">Erwinia pyri</name>
    <dbReference type="NCBI Taxonomy" id="3062598"/>
    <lineage>
        <taxon>Bacteria</taxon>
        <taxon>Pseudomonadati</taxon>
        <taxon>Pseudomonadota</taxon>
        <taxon>Gammaproteobacteria</taxon>
        <taxon>Enterobacterales</taxon>
        <taxon>Erwiniaceae</taxon>
        <taxon>Erwinia</taxon>
    </lineage>
</organism>
<name>A0AA50DNE6_9GAMM</name>
<dbReference type="Pfam" id="PF00561">
    <property type="entry name" value="Abhydrolase_1"/>
    <property type="match status" value="1"/>
</dbReference>
<dbReference type="KEGG" id="epi:Q3V30_21900"/>
<dbReference type="PANTHER" id="PTHR43433">
    <property type="entry name" value="HYDROLASE, ALPHA/BETA FOLD FAMILY PROTEIN"/>
    <property type="match status" value="1"/>
</dbReference>
<dbReference type="EMBL" id="CP132354">
    <property type="protein sequence ID" value="WLS81116.1"/>
    <property type="molecule type" value="Genomic_DNA"/>
</dbReference>
<feature type="chain" id="PRO_5041213880" evidence="1">
    <location>
        <begin position="21"/>
        <end position="298"/>
    </location>
</feature>
<geneLocation type="plasmid" evidence="3 4">
    <name>unnamed1</name>
</geneLocation>
<dbReference type="InterPro" id="IPR000073">
    <property type="entry name" value="AB_hydrolase_1"/>
</dbReference>
<keyword evidence="3" id="KW-0614">Plasmid</keyword>
<evidence type="ECO:0000313" key="3">
    <source>
        <dbReference type="EMBL" id="WLS81116.1"/>
    </source>
</evidence>
<dbReference type="PANTHER" id="PTHR43433:SF5">
    <property type="entry name" value="AB HYDROLASE-1 DOMAIN-CONTAINING PROTEIN"/>
    <property type="match status" value="1"/>
</dbReference>
<dbReference type="InterPro" id="IPR050471">
    <property type="entry name" value="AB_hydrolase"/>
</dbReference>